<organism evidence="2 3">
    <name type="scientific">Tanacetum coccineum</name>
    <dbReference type="NCBI Taxonomy" id="301880"/>
    <lineage>
        <taxon>Eukaryota</taxon>
        <taxon>Viridiplantae</taxon>
        <taxon>Streptophyta</taxon>
        <taxon>Embryophyta</taxon>
        <taxon>Tracheophyta</taxon>
        <taxon>Spermatophyta</taxon>
        <taxon>Magnoliopsida</taxon>
        <taxon>eudicotyledons</taxon>
        <taxon>Gunneridae</taxon>
        <taxon>Pentapetalae</taxon>
        <taxon>asterids</taxon>
        <taxon>campanulids</taxon>
        <taxon>Asterales</taxon>
        <taxon>Asteraceae</taxon>
        <taxon>Asteroideae</taxon>
        <taxon>Anthemideae</taxon>
        <taxon>Anthemidinae</taxon>
        <taxon>Tanacetum</taxon>
    </lineage>
</organism>
<name>A0ABQ5BTP0_9ASTR</name>
<evidence type="ECO:0000256" key="1">
    <source>
        <dbReference type="SAM" id="Phobius"/>
    </source>
</evidence>
<feature type="transmembrane region" description="Helical" evidence="1">
    <location>
        <begin position="74"/>
        <end position="98"/>
    </location>
</feature>
<evidence type="ECO:0000313" key="3">
    <source>
        <dbReference type="Proteomes" id="UP001151760"/>
    </source>
</evidence>
<evidence type="ECO:0000313" key="2">
    <source>
        <dbReference type="EMBL" id="GJT18215.1"/>
    </source>
</evidence>
<feature type="non-terminal residue" evidence="2">
    <location>
        <position position="1"/>
    </location>
</feature>
<gene>
    <name evidence="2" type="ORF">Tco_0876921</name>
</gene>
<keyword evidence="3" id="KW-1185">Reference proteome</keyword>
<keyword evidence="1" id="KW-0472">Membrane</keyword>
<comment type="caution">
    <text evidence="2">The sequence shown here is derived from an EMBL/GenBank/DDBJ whole genome shotgun (WGS) entry which is preliminary data.</text>
</comment>
<dbReference type="EMBL" id="BQNB010013622">
    <property type="protein sequence ID" value="GJT18215.1"/>
    <property type="molecule type" value="Genomic_DNA"/>
</dbReference>
<reference evidence="2" key="1">
    <citation type="journal article" date="2022" name="Int. J. Mol. Sci.">
        <title>Draft Genome of Tanacetum Coccineum: Genomic Comparison of Closely Related Tanacetum-Family Plants.</title>
        <authorList>
            <person name="Yamashiro T."/>
            <person name="Shiraishi A."/>
            <person name="Nakayama K."/>
            <person name="Satake H."/>
        </authorList>
    </citation>
    <scope>NUCLEOTIDE SEQUENCE</scope>
</reference>
<sequence>TKKQVCLLCEVILKQIPAFNFYCASLESIIAIENTWEWEKVWEDIPTLYLGFVWAGKMEFGMTDLQLDVSRNGWFLSSIAGIVVVIGSQALSVALDICRGRVEKMERNLVERLPLLKDVFVSLDHPLSVEALIEPSVVVPATNFYLPLVMFPILDLLSL</sequence>
<protein>
    <submittedName>
        <fullName evidence="2">Uncharacterized protein</fullName>
    </submittedName>
</protein>
<keyword evidence="1" id="KW-0812">Transmembrane</keyword>
<proteinExistence type="predicted"/>
<keyword evidence="1" id="KW-1133">Transmembrane helix</keyword>
<accession>A0ABQ5BTP0</accession>
<dbReference type="Proteomes" id="UP001151760">
    <property type="component" value="Unassembled WGS sequence"/>
</dbReference>
<reference evidence="2" key="2">
    <citation type="submission" date="2022-01" db="EMBL/GenBank/DDBJ databases">
        <authorList>
            <person name="Yamashiro T."/>
            <person name="Shiraishi A."/>
            <person name="Satake H."/>
            <person name="Nakayama K."/>
        </authorList>
    </citation>
    <scope>NUCLEOTIDE SEQUENCE</scope>
</reference>